<comment type="caution">
    <text evidence="3">The sequence shown here is derived from an EMBL/GenBank/DDBJ whole genome shotgun (WGS) entry which is preliminary data.</text>
</comment>
<dbReference type="Pfam" id="PF18932">
    <property type="entry name" value="DUF5681"/>
    <property type="match status" value="1"/>
</dbReference>
<keyword evidence="4" id="KW-1185">Reference proteome</keyword>
<dbReference type="EMBL" id="PZZL01000010">
    <property type="protein sequence ID" value="PTM51470.1"/>
    <property type="molecule type" value="Genomic_DNA"/>
</dbReference>
<feature type="region of interest" description="Disordered" evidence="1">
    <location>
        <begin position="137"/>
        <end position="166"/>
    </location>
</feature>
<evidence type="ECO:0000259" key="2">
    <source>
        <dbReference type="Pfam" id="PF18932"/>
    </source>
</evidence>
<feature type="domain" description="DUF5681" evidence="2">
    <location>
        <begin position="29"/>
        <end position="105"/>
    </location>
</feature>
<accession>A0A2T4YY45</accession>
<dbReference type="AlphaFoldDB" id="A0A2T4YY45"/>
<dbReference type="OrthoDB" id="2086138at2"/>
<proteinExistence type="predicted"/>
<evidence type="ECO:0000256" key="1">
    <source>
        <dbReference type="SAM" id="MobiDB-lite"/>
    </source>
</evidence>
<feature type="compositionally biased region" description="Basic and acidic residues" evidence="1">
    <location>
        <begin position="153"/>
        <end position="166"/>
    </location>
</feature>
<reference evidence="3 4" key="1">
    <citation type="submission" date="2018-04" db="EMBL/GenBank/DDBJ databases">
        <title>Genomic Encyclopedia of Archaeal and Bacterial Type Strains, Phase II (KMG-II): from individual species to whole genera.</title>
        <authorList>
            <person name="Goeker M."/>
        </authorList>
    </citation>
    <scope>NUCLEOTIDE SEQUENCE [LARGE SCALE GENOMIC DNA]</scope>
    <source>
        <strain evidence="3 4">DSM 25521</strain>
    </source>
</reference>
<name>A0A2T4YY45_9HYPH</name>
<feature type="region of interest" description="Disordered" evidence="1">
    <location>
        <begin position="1"/>
        <end position="51"/>
    </location>
</feature>
<dbReference type="InterPro" id="IPR043736">
    <property type="entry name" value="DUF5681"/>
</dbReference>
<protein>
    <recommendedName>
        <fullName evidence="2">DUF5681 domain-containing protein</fullName>
    </recommendedName>
</protein>
<evidence type="ECO:0000313" key="3">
    <source>
        <dbReference type="EMBL" id="PTM51470.1"/>
    </source>
</evidence>
<gene>
    <name evidence="3" type="ORF">C8P69_110136</name>
</gene>
<evidence type="ECO:0000313" key="4">
    <source>
        <dbReference type="Proteomes" id="UP000241808"/>
    </source>
</evidence>
<sequence>MTKTPSKAPRGRSKKPLGDYEVGYCKPPKHGQFGNGQKPNSKGRPKNRPTVHDQVSALLARKIDVPENGVIVKRTIQETMFLAVGQKAVRGDLKAVAFLLNLREATRDSTSTVIDPTELAAFDQATLRRYMQAVIDREGASGPESPVSGDNLAADRDQGADDGARH</sequence>
<dbReference type="RefSeq" id="WP_108179146.1">
    <property type="nucleotide sequence ID" value="NZ_PZZL01000010.1"/>
</dbReference>
<dbReference type="Proteomes" id="UP000241808">
    <property type="component" value="Unassembled WGS sequence"/>
</dbReference>
<organism evidence="3 4">
    <name type="scientific">Phreatobacter oligotrophus</name>
    <dbReference type="NCBI Taxonomy" id="1122261"/>
    <lineage>
        <taxon>Bacteria</taxon>
        <taxon>Pseudomonadati</taxon>
        <taxon>Pseudomonadota</taxon>
        <taxon>Alphaproteobacteria</taxon>
        <taxon>Hyphomicrobiales</taxon>
        <taxon>Phreatobacteraceae</taxon>
        <taxon>Phreatobacter</taxon>
    </lineage>
</organism>